<proteinExistence type="predicted"/>
<comment type="caution">
    <text evidence="3">The sequence shown here is derived from an EMBL/GenBank/DDBJ whole genome shotgun (WGS) entry which is preliminary data.</text>
</comment>
<dbReference type="EMBL" id="BDSP01000152">
    <property type="protein sequence ID" value="GAX20768.1"/>
    <property type="molecule type" value="Genomic_DNA"/>
</dbReference>
<feature type="transmembrane region" description="Helical" evidence="1">
    <location>
        <begin position="806"/>
        <end position="835"/>
    </location>
</feature>
<dbReference type="Proteomes" id="UP000198406">
    <property type="component" value="Unassembled WGS sequence"/>
</dbReference>
<evidence type="ECO:0000313" key="3">
    <source>
        <dbReference type="EMBL" id="GAX20768.1"/>
    </source>
</evidence>
<reference evidence="3 4" key="1">
    <citation type="journal article" date="2015" name="Plant Cell">
        <title>Oil accumulation by the oleaginous diatom Fistulifera solaris as revealed by the genome and transcriptome.</title>
        <authorList>
            <person name="Tanaka T."/>
            <person name="Maeda Y."/>
            <person name="Veluchamy A."/>
            <person name="Tanaka M."/>
            <person name="Abida H."/>
            <person name="Marechal E."/>
            <person name="Bowler C."/>
            <person name="Muto M."/>
            <person name="Sunaga Y."/>
            <person name="Tanaka M."/>
            <person name="Yoshino T."/>
            <person name="Taniguchi T."/>
            <person name="Fukuda Y."/>
            <person name="Nemoto M."/>
            <person name="Matsumoto M."/>
            <person name="Wong P.S."/>
            <person name="Aburatani S."/>
            <person name="Fujibuchi W."/>
        </authorList>
    </citation>
    <scope>NUCLEOTIDE SEQUENCE [LARGE SCALE GENOMIC DNA]</scope>
    <source>
        <strain evidence="3 4">JPCC DA0580</strain>
    </source>
</reference>
<feature type="transmembrane region" description="Helical" evidence="1">
    <location>
        <begin position="776"/>
        <end position="800"/>
    </location>
</feature>
<feature type="transmembrane region" description="Helical" evidence="1">
    <location>
        <begin position="606"/>
        <end position="624"/>
    </location>
</feature>
<gene>
    <name evidence="3" type="ORF">FisN_7Hh079</name>
</gene>
<dbReference type="OrthoDB" id="207378at2759"/>
<keyword evidence="1" id="KW-0472">Membrane</keyword>
<evidence type="ECO:0000313" key="4">
    <source>
        <dbReference type="Proteomes" id="UP000198406"/>
    </source>
</evidence>
<keyword evidence="1" id="KW-0812">Transmembrane</keyword>
<feature type="transmembrane region" description="Helical" evidence="1">
    <location>
        <begin position="728"/>
        <end position="756"/>
    </location>
</feature>
<keyword evidence="4" id="KW-1185">Reference proteome</keyword>
<dbReference type="AlphaFoldDB" id="A0A1Z5K471"/>
<accession>A0A1Z5K471</accession>
<feature type="transmembrane region" description="Helical" evidence="1">
    <location>
        <begin position="421"/>
        <end position="440"/>
    </location>
</feature>
<evidence type="ECO:0000259" key="2">
    <source>
        <dbReference type="Pfam" id="PF01757"/>
    </source>
</evidence>
<evidence type="ECO:0000256" key="1">
    <source>
        <dbReference type="SAM" id="Phobius"/>
    </source>
</evidence>
<dbReference type="PANTHER" id="PTHR11161:SF12">
    <property type="entry name" value="ACYLTRANSFERASE 3 DOMAIN-CONTAINING PROTEIN-RELATED"/>
    <property type="match status" value="1"/>
</dbReference>
<dbReference type="InterPro" id="IPR002656">
    <property type="entry name" value="Acyl_transf_3_dom"/>
</dbReference>
<dbReference type="InParanoid" id="A0A1Z5K471"/>
<keyword evidence="1" id="KW-1133">Transmembrane helix</keyword>
<feature type="transmembrane region" description="Helical" evidence="1">
    <location>
        <begin position="687"/>
        <end position="708"/>
    </location>
</feature>
<dbReference type="GO" id="GO:0016747">
    <property type="term" value="F:acyltransferase activity, transferring groups other than amino-acyl groups"/>
    <property type="evidence" value="ECO:0007669"/>
    <property type="project" value="InterPro"/>
</dbReference>
<organism evidence="3 4">
    <name type="scientific">Fistulifera solaris</name>
    <name type="common">Oleaginous diatom</name>
    <dbReference type="NCBI Taxonomy" id="1519565"/>
    <lineage>
        <taxon>Eukaryota</taxon>
        <taxon>Sar</taxon>
        <taxon>Stramenopiles</taxon>
        <taxon>Ochrophyta</taxon>
        <taxon>Bacillariophyta</taxon>
        <taxon>Bacillariophyceae</taxon>
        <taxon>Bacillariophycidae</taxon>
        <taxon>Naviculales</taxon>
        <taxon>Naviculaceae</taxon>
        <taxon>Fistulifera</taxon>
    </lineage>
</organism>
<feature type="transmembrane region" description="Helical" evidence="1">
    <location>
        <begin position="460"/>
        <end position="480"/>
    </location>
</feature>
<feature type="transmembrane region" description="Helical" evidence="1">
    <location>
        <begin position="576"/>
        <end position="594"/>
    </location>
</feature>
<dbReference type="Pfam" id="PF01757">
    <property type="entry name" value="Acyl_transf_3"/>
    <property type="match status" value="1"/>
</dbReference>
<dbReference type="InterPro" id="IPR052728">
    <property type="entry name" value="O2_lipid_transport_reg"/>
</dbReference>
<name>A0A1Z5K471_FISSO</name>
<feature type="transmembrane region" description="Helical" evidence="1">
    <location>
        <begin position="516"/>
        <end position="538"/>
    </location>
</feature>
<feature type="domain" description="Acyltransferase 3" evidence="2">
    <location>
        <begin position="412"/>
        <end position="835"/>
    </location>
</feature>
<feature type="transmembrane region" description="Helical" evidence="1">
    <location>
        <begin position="267"/>
        <end position="288"/>
    </location>
</feature>
<sequence length="848" mass="96071">MRKLYHCDIHLDFFAPRVSFRLHFLYRTTIRPRAERKLQHFTILQVNKRSKEVFCDAPMIAREIEENSVAAPDAENVEAPHGIVIGEWSSAFTIASSTNSSWPVSSSCRQALDLFLLSKDYDALAALSIAVEASSHPSGLTSLQSQPWVYSGGGLGNEDECLSIQFNEHDEMQFHSCISGLATNRAASLPFASLCIPANCTALDLASHQMLPILQQYLAYPQTSKWLQDSQQLRNEYVAVVERVHDINSFLGTGWVCGEFKMPWNPLAVAPFAFLCLCLSLCVARATWKRRSMNKETSVYRNGELSRLIVKTNSFETGNEEVENHDTENAEAAVMLTQYDSTSREYAKRTATPSTTSEYSVEFSEHNDNEHMETDAFSQTRHDYIQWHWTCAFDLKTNLQRLVSVRDDRTNCLDGLRVGSLLWILLGHVMAIESSTGAGYSNPAAFLPPSGWTTTITGQLLFSSRMAVDTFFCISGFLLVHNLDRKMNWGKQNWGTVFCGIFPIFAVSRAVRILPIYAFCLWFYMFIAPLLGSGPFWYQWQGLLMPCQNFNWVRNLLFSNNLIDGPITETCFYHSWYLAVDMQLYAFCSFLLLVTYNYDTHRYYRYRAQMIAALFMASFWWTAYCTWTRGWSTNTFDGVAVVRYDVEGYANPLVRAQSYLAGMMVACCVTGNGSGNQIMSRSRRRNISLLMAFAVMTFVVFITAAGAYAQRPCQYNEWPRDGRCGSTWSPFVTFLYTAFSRTIWSIGLCVVIYSCITDTSLHDEGSMTTSFSSWKVWALLSHLSFGAYLIHPIVIFIWQLGGRQKAIFSLLSFSLTNFSIAVVSFVASLIVALLVELPAAHLWQRLTS</sequence>
<dbReference type="PANTHER" id="PTHR11161">
    <property type="entry name" value="O-ACYLTRANSFERASE"/>
    <property type="match status" value="1"/>
</dbReference>
<protein>
    <recommendedName>
        <fullName evidence="2">Acyltransferase 3 domain-containing protein</fullName>
    </recommendedName>
</protein>
<feature type="transmembrane region" description="Helical" evidence="1">
    <location>
        <begin position="656"/>
        <end position="675"/>
    </location>
</feature>